<evidence type="ECO:0000313" key="3">
    <source>
        <dbReference type="Proteomes" id="UP000321393"/>
    </source>
</evidence>
<sequence length="381" mass="43455">MHRGGSTLILNLMTLDPRNMRLGLASDGFNPFGQMSTSYSMWKIDVYLQLLIEELKGLWTFGGGVMIIGESGVLVEVLHVQYPLGIIVWLFKFRCHQVDDHIEDDTLCRSDVDLTIVERSILRHVTNGFIDDVDEFTYHMQATMNYNDKPLIMSSSYPRNNFMETDAMFLEFEDDLDNIAGGSSSVGDNAAGSSSQQPATLTPKRCAQSQLLELECHVAINARIPMTIASRAEKPISPHVVRFNQAIGVCVRKTFFVCCLKWADIGREYIEVVKGDLQRFFVLVEDQMLMTFKEFRVDYHRHFKKYSNLEETRANPPNALVGLYEDWHFLCNHYMSRAFQEQSRTNKAAKQKQPYNHRSGSKPQRMCIANAGTPIPAYPRG</sequence>
<evidence type="ECO:0000313" key="2">
    <source>
        <dbReference type="EMBL" id="KAA0035921.1"/>
    </source>
</evidence>
<dbReference type="AlphaFoldDB" id="A0A5A7T2S7"/>
<comment type="caution">
    <text evidence="2">The sequence shown here is derived from an EMBL/GenBank/DDBJ whole genome shotgun (WGS) entry which is preliminary data.</text>
</comment>
<reference evidence="2 3" key="1">
    <citation type="submission" date="2019-08" db="EMBL/GenBank/DDBJ databases">
        <title>Draft genome sequences of two oriental melons (Cucumis melo L. var makuwa).</title>
        <authorList>
            <person name="Kwon S.-Y."/>
        </authorList>
    </citation>
    <scope>NUCLEOTIDE SEQUENCE [LARGE SCALE GENOMIC DNA]</scope>
    <source>
        <strain evidence="3">cv. SW 3</strain>
        <tissue evidence="2">Leaf</tissue>
    </source>
</reference>
<evidence type="ECO:0000256" key="1">
    <source>
        <dbReference type="SAM" id="MobiDB-lite"/>
    </source>
</evidence>
<dbReference type="Pfam" id="PF02992">
    <property type="entry name" value="Transposase_21"/>
    <property type="match status" value="1"/>
</dbReference>
<name>A0A5A7T2S7_CUCMM</name>
<feature type="compositionally biased region" description="Polar residues" evidence="1">
    <location>
        <begin position="342"/>
        <end position="362"/>
    </location>
</feature>
<organism evidence="2 3">
    <name type="scientific">Cucumis melo var. makuwa</name>
    <name type="common">Oriental melon</name>
    <dbReference type="NCBI Taxonomy" id="1194695"/>
    <lineage>
        <taxon>Eukaryota</taxon>
        <taxon>Viridiplantae</taxon>
        <taxon>Streptophyta</taxon>
        <taxon>Embryophyta</taxon>
        <taxon>Tracheophyta</taxon>
        <taxon>Spermatophyta</taxon>
        <taxon>Magnoliopsida</taxon>
        <taxon>eudicotyledons</taxon>
        <taxon>Gunneridae</taxon>
        <taxon>Pentapetalae</taxon>
        <taxon>rosids</taxon>
        <taxon>fabids</taxon>
        <taxon>Cucurbitales</taxon>
        <taxon>Cucurbitaceae</taxon>
        <taxon>Benincaseae</taxon>
        <taxon>Cucumis</taxon>
    </lineage>
</organism>
<accession>A0A5A7T2S7</accession>
<protein>
    <submittedName>
        <fullName evidence="2">CACTA en-spm transposon protein</fullName>
    </submittedName>
</protein>
<dbReference type="Proteomes" id="UP000321393">
    <property type="component" value="Unassembled WGS sequence"/>
</dbReference>
<feature type="region of interest" description="Disordered" evidence="1">
    <location>
        <begin position="342"/>
        <end position="363"/>
    </location>
</feature>
<dbReference type="InterPro" id="IPR004242">
    <property type="entry name" value="Transposase_21"/>
</dbReference>
<dbReference type="EMBL" id="SSTE01019881">
    <property type="protein sequence ID" value="KAA0035921.1"/>
    <property type="molecule type" value="Genomic_DNA"/>
</dbReference>
<proteinExistence type="predicted"/>
<gene>
    <name evidence="2" type="ORF">E6C27_scaffold56G00950</name>
</gene>